<gene>
    <name evidence="3" type="ORF">GGQ63_000832</name>
</gene>
<reference evidence="3 4" key="1">
    <citation type="submission" date="2020-08" db="EMBL/GenBank/DDBJ databases">
        <title>Genomic Encyclopedia of Type Strains, Phase IV (KMG-IV): sequencing the most valuable type-strain genomes for metagenomic binning, comparative biology and taxonomic classification.</title>
        <authorList>
            <person name="Goeker M."/>
        </authorList>
    </citation>
    <scope>NUCLEOTIDE SEQUENCE [LARGE SCALE GENOMIC DNA]</scope>
    <source>
        <strain evidence="3 4">DSM 16268</strain>
    </source>
</reference>
<evidence type="ECO:0000313" key="4">
    <source>
        <dbReference type="Proteomes" id="UP000523821"/>
    </source>
</evidence>
<feature type="domain" description="Response regulatory" evidence="2">
    <location>
        <begin position="12"/>
        <end position="124"/>
    </location>
</feature>
<dbReference type="Pfam" id="PF00072">
    <property type="entry name" value="Response_reg"/>
    <property type="match status" value="1"/>
</dbReference>
<evidence type="ECO:0000256" key="1">
    <source>
        <dbReference type="PROSITE-ProRule" id="PRU00169"/>
    </source>
</evidence>
<dbReference type="SUPFAM" id="SSF52172">
    <property type="entry name" value="CheY-like"/>
    <property type="match status" value="1"/>
</dbReference>
<accession>A0A7W9FJR9</accession>
<dbReference type="Gene3D" id="3.40.50.2300">
    <property type="match status" value="1"/>
</dbReference>
<evidence type="ECO:0000313" key="3">
    <source>
        <dbReference type="EMBL" id="MBB5751780.1"/>
    </source>
</evidence>
<sequence>MTNVRPIPAGLRVMVVEDEILVAMMLEDMLADLECRVVGPFHSIDKAREYLATAPDSVDLAILDVNVAGQRSFGFAATLSEVGVPLIFSTGYDAAGVDEPWRQSARLRKPFTPAELEAALSAAAARSS</sequence>
<dbReference type="InterPro" id="IPR011006">
    <property type="entry name" value="CheY-like_superfamily"/>
</dbReference>
<keyword evidence="4" id="KW-1185">Reference proteome</keyword>
<comment type="caution">
    <text evidence="3">The sequence shown here is derived from an EMBL/GenBank/DDBJ whole genome shotgun (WGS) entry which is preliminary data.</text>
</comment>
<feature type="modified residue" description="4-aspartylphosphate" evidence="1">
    <location>
        <position position="64"/>
    </location>
</feature>
<keyword evidence="1" id="KW-0597">Phosphoprotein</keyword>
<organism evidence="3 4">
    <name type="scientific">Prosthecomicrobium pneumaticum</name>
    <dbReference type="NCBI Taxonomy" id="81895"/>
    <lineage>
        <taxon>Bacteria</taxon>
        <taxon>Pseudomonadati</taxon>
        <taxon>Pseudomonadota</taxon>
        <taxon>Alphaproteobacteria</taxon>
        <taxon>Hyphomicrobiales</taxon>
        <taxon>Kaistiaceae</taxon>
        <taxon>Prosthecomicrobium</taxon>
    </lineage>
</organism>
<dbReference type="SMART" id="SM00448">
    <property type="entry name" value="REC"/>
    <property type="match status" value="1"/>
</dbReference>
<dbReference type="EMBL" id="JACHOO010000002">
    <property type="protein sequence ID" value="MBB5751780.1"/>
    <property type="molecule type" value="Genomic_DNA"/>
</dbReference>
<dbReference type="AlphaFoldDB" id="A0A7W9FJR9"/>
<dbReference type="Proteomes" id="UP000523821">
    <property type="component" value="Unassembled WGS sequence"/>
</dbReference>
<dbReference type="InterPro" id="IPR001789">
    <property type="entry name" value="Sig_transdc_resp-reg_receiver"/>
</dbReference>
<evidence type="ECO:0000259" key="2">
    <source>
        <dbReference type="PROSITE" id="PS50110"/>
    </source>
</evidence>
<proteinExistence type="predicted"/>
<protein>
    <submittedName>
        <fullName evidence="3">Two-component SAPR family response regulator</fullName>
    </submittedName>
</protein>
<dbReference type="PROSITE" id="PS50110">
    <property type="entry name" value="RESPONSE_REGULATORY"/>
    <property type="match status" value="1"/>
</dbReference>
<dbReference type="GO" id="GO:0000160">
    <property type="term" value="P:phosphorelay signal transduction system"/>
    <property type="evidence" value="ECO:0007669"/>
    <property type="project" value="InterPro"/>
</dbReference>
<dbReference type="RefSeq" id="WP_183852870.1">
    <property type="nucleotide sequence ID" value="NZ_JACHOO010000002.1"/>
</dbReference>
<name>A0A7W9FJR9_9HYPH</name>